<keyword evidence="3 9" id="KW-0808">Transferase</keyword>
<evidence type="ECO:0008006" key="13">
    <source>
        <dbReference type="Google" id="ProtNLM"/>
    </source>
</evidence>
<feature type="domain" description="Poly A polymerase head" evidence="10">
    <location>
        <begin position="147"/>
        <end position="271"/>
    </location>
</feature>
<evidence type="ECO:0000259" key="10">
    <source>
        <dbReference type="Pfam" id="PF01743"/>
    </source>
</evidence>
<comment type="similarity">
    <text evidence="2 9">Belongs to the tRNA nucleotidyltransferase/poly(A) polymerase family.</text>
</comment>
<evidence type="ECO:0000259" key="11">
    <source>
        <dbReference type="Pfam" id="PF12627"/>
    </source>
</evidence>
<dbReference type="PANTHER" id="PTHR46173:SF1">
    <property type="entry name" value="CCA TRNA NUCLEOTIDYLTRANSFERASE 1, MITOCHONDRIAL"/>
    <property type="match status" value="1"/>
</dbReference>
<keyword evidence="8" id="KW-0460">Magnesium</keyword>
<protein>
    <recommendedName>
        <fullName evidence="13">Poly A polymerase head domain-containing protein</fullName>
    </recommendedName>
</protein>
<reference evidence="12" key="1">
    <citation type="submission" date="2014-12" db="EMBL/GenBank/DDBJ databases">
        <title>Insight into the proteome of Arion vulgaris.</title>
        <authorList>
            <person name="Aradska J."/>
            <person name="Bulat T."/>
            <person name="Smidak R."/>
            <person name="Sarate P."/>
            <person name="Gangsoo J."/>
            <person name="Sialana F."/>
            <person name="Bilban M."/>
            <person name="Lubec G."/>
        </authorList>
    </citation>
    <scope>NUCLEOTIDE SEQUENCE</scope>
    <source>
        <tissue evidence="12">Skin</tissue>
    </source>
</reference>
<dbReference type="GO" id="GO:0001680">
    <property type="term" value="P:tRNA 3'-terminal CCA addition"/>
    <property type="evidence" value="ECO:0007669"/>
    <property type="project" value="TreeGrafter"/>
</dbReference>
<sequence>MPFCTQVFSQLLNCGLQQLLMSRKTFIFTRIFINPQATNYLSFLRGFHLNKSVYPSCYYQRTSSNLPHCSTYKLYNYQHKGSCTGHCCVYLREFSKTPQSNIVRSSAEIISKPNLITMKLDSPEFHSIFTPELHFLVELFTKYGYELRIAGGAVRDLLFGKVPSDYDFATTATPPQMKEMFTAENIRMINTNGEAHGTITARINDKENFEVTTLRIDVVTDGRRAEVEFTKDWLLDSNRRDLTVNSMFLGFDGTVYDYFNGIEDLKNRRIRFVGSPEQRIQEDYLRILRYFRFFGRLAASTDTHDQATLVAIRENAQGLERVSGERIWVEVKKILTGRLTAPIIKQMIDLGLGKFIGLPRAHNFEEFDKVCGRTEEIPHHHITRMAALLDNEADVDELLRRNKISNEEVSLALFIVRHRNDKMGENVLSYCTDLHTDCTGKEVKVTDKIVELMKYHGHLKAAEDFPTMKLPLFPVTGHDLTQNEVPKGPKFASTLNELRKIWKESG</sequence>
<evidence type="ECO:0000256" key="1">
    <source>
        <dbReference type="ARBA" id="ARBA00001946"/>
    </source>
</evidence>
<dbReference type="InterPro" id="IPR002646">
    <property type="entry name" value="PolA_pol_head_dom"/>
</dbReference>
<feature type="domain" description="tRNA nucleotidyltransferase/poly(A) polymerase RNA and SrmB- binding" evidence="11">
    <location>
        <begin position="305"/>
        <end position="356"/>
    </location>
</feature>
<evidence type="ECO:0000256" key="2">
    <source>
        <dbReference type="ARBA" id="ARBA00007265"/>
    </source>
</evidence>
<evidence type="ECO:0000256" key="4">
    <source>
        <dbReference type="ARBA" id="ARBA00022694"/>
    </source>
</evidence>
<comment type="cofactor">
    <cofactor evidence="1">
        <name>Mg(2+)</name>
        <dbReference type="ChEBI" id="CHEBI:18420"/>
    </cofactor>
</comment>
<evidence type="ECO:0000256" key="8">
    <source>
        <dbReference type="ARBA" id="ARBA00022842"/>
    </source>
</evidence>
<dbReference type="SUPFAM" id="SSF81301">
    <property type="entry name" value="Nucleotidyltransferase"/>
    <property type="match status" value="1"/>
</dbReference>
<dbReference type="InterPro" id="IPR032828">
    <property type="entry name" value="PolyA_RNA-bd"/>
</dbReference>
<dbReference type="GO" id="GO:0000166">
    <property type="term" value="F:nucleotide binding"/>
    <property type="evidence" value="ECO:0007669"/>
    <property type="project" value="UniProtKB-KW"/>
</dbReference>
<dbReference type="GO" id="GO:0005739">
    <property type="term" value="C:mitochondrion"/>
    <property type="evidence" value="ECO:0007669"/>
    <property type="project" value="TreeGrafter"/>
</dbReference>
<keyword evidence="5" id="KW-0548">Nucleotidyltransferase</keyword>
<evidence type="ECO:0000313" key="12">
    <source>
        <dbReference type="EMBL" id="CEK91623.1"/>
    </source>
</evidence>
<accession>A0A0B7BF51</accession>
<dbReference type="GO" id="GO:0016779">
    <property type="term" value="F:nucleotidyltransferase activity"/>
    <property type="evidence" value="ECO:0007669"/>
    <property type="project" value="UniProtKB-KW"/>
</dbReference>
<dbReference type="Pfam" id="PF01743">
    <property type="entry name" value="PolyA_pol"/>
    <property type="match status" value="1"/>
</dbReference>
<dbReference type="PANTHER" id="PTHR46173">
    <property type="entry name" value="CCA TRNA NUCLEOTIDYLTRANSFERASE 1, MITOCHONDRIAL"/>
    <property type="match status" value="1"/>
</dbReference>
<dbReference type="AlphaFoldDB" id="A0A0B7BF51"/>
<name>A0A0B7BF51_9EUPU</name>
<evidence type="ECO:0000256" key="9">
    <source>
        <dbReference type="RuleBase" id="RU003953"/>
    </source>
</evidence>
<dbReference type="SUPFAM" id="SSF81891">
    <property type="entry name" value="Poly A polymerase C-terminal region-like"/>
    <property type="match status" value="1"/>
</dbReference>
<dbReference type="InterPro" id="IPR050264">
    <property type="entry name" value="Bact_CCA-adding_enz_type3_sf"/>
</dbReference>
<evidence type="ECO:0000256" key="5">
    <source>
        <dbReference type="ARBA" id="ARBA00022695"/>
    </source>
</evidence>
<keyword evidence="4" id="KW-0819">tRNA processing</keyword>
<evidence type="ECO:0000256" key="6">
    <source>
        <dbReference type="ARBA" id="ARBA00022723"/>
    </source>
</evidence>
<dbReference type="GO" id="GO:0000049">
    <property type="term" value="F:tRNA binding"/>
    <property type="evidence" value="ECO:0007669"/>
    <property type="project" value="TreeGrafter"/>
</dbReference>
<dbReference type="Pfam" id="PF12627">
    <property type="entry name" value="PolyA_pol_RNAbd"/>
    <property type="match status" value="1"/>
</dbReference>
<keyword evidence="9" id="KW-0694">RNA-binding</keyword>
<keyword evidence="7" id="KW-0547">Nucleotide-binding</keyword>
<organism evidence="12">
    <name type="scientific">Arion vulgaris</name>
    <dbReference type="NCBI Taxonomy" id="1028688"/>
    <lineage>
        <taxon>Eukaryota</taxon>
        <taxon>Metazoa</taxon>
        <taxon>Spiralia</taxon>
        <taxon>Lophotrochozoa</taxon>
        <taxon>Mollusca</taxon>
        <taxon>Gastropoda</taxon>
        <taxon>Heterobranchia</taxon>
        <taxon>Euthyneura</taxon>
        <taxon>Panpulmonata</taxon>
        <taxon>Eupulmonata</taxon>
        <taxon>Stylommatophora</taxon>
        <taxon>Helicina</taxon>
        <taxon>Arionoidea</taxon>
        <taxon>Arionidae</taxon>
        <taxon>Arion</taxon>
    </lineage>
</organism>
<evidence type="ECO:0000256" key="7">
    <source>
        <dbReference type="ARBA" id="ARBA00022741"/>
    </source>
</evidence>
<keyword evidence="6" id="KW-0479">Metal-binding</keyword>
<dbReference type="InterPro" id="IPR043519">
    <property type="entry name" value="NT_sf"/>
</dbReference>
<gene>
    <name evidence="12" type="primary">ORF183827</name>
</gene>
<dbReference type="CDD" id="cd05398">
    <property type="entry name" value="NT_ClassII-CCAase"/>
    <property type="match status" value="1"/>
</dbReference>
<dbReference type="Gene3D" id="3.30.460.10">
    <property type="entry name" value="Beta Polymerase, domain 2"/>
    <property type="match status" value="1"/>
</dbReference>
<dbReference type="Gene3D" id="1.10.3090.10">
    <property type="entry name" value="cca-adding enzyme, domain 2"/>
    <property type="match status" value="1"/>
</dbReference>
<dbReference type="EMBL" id="HACG01044758">
    <property type="protein sequence ID" value="CEK91623.1"/>
    <property type="molecule type" value="Transcribed_RNA"/>
</dbReference>
<dbReference type="GO" id="GO:0046872">
    <property type="term" value="F:metal ion binding"/>
    <property type="evidence" value="ECO:0007669"/>
    <property type="project" value="UniProtKB-KW"/>
</dbReference>
<evidence type="ECO:0000256" key="3">
    <source>
        <dbReference type="ARBA" id="ARBA00022679"/>
    </source>
</evidence>
<proteinExistence type="inferred from homology"/>
<dbReference type="GO" id="GO:1990180">
    <property type="term" value="P:mitochondrial tRNA 3'-end processing"/>
    <property type="evidence" value="ECO:0007669"/>
    <property type="project" value="TreeGrafter"/>
</dbReference>